<evidence type="ECO:0000313" key="3">
    <source>
        <dbReference type="Proteomes" id="UP001489004"/>
    </source>
</evidence>
<keyword evidence="3" id="KW-1185">Reference proteome</keyword>
<dbReference type="Proteomes" id="UP001489004">
    <property type="component" value="Unassembled WGS sequence"/>
</dbReference>
<sequence>MYTLETATYNSLLQAVAAGACTNITATLAKCGLNMVASDTLQAIASGSCASTKLCDSLPCPAAPAPAPAAATPVPTPRSSAIPSPSPAPVPLFGTTPAPTPDRASGPSGAAKPKPTPTVTPAPSPDANATVPSPTGMVYFEAVVSFADAVADGSLTADSLVVRNVPFQKPGGNSTDEPCPCGEEAVRKLDVADTGVIKQVAKVNCMQYVVRGYIAQNNPYEQDFTTVSLTLKAGAARAVCGGTFPTGSALVAVDHRPIVKLYATQMSYVAGSASTTSPTATFILAFSEAVTGLSDSDISVAGPQGATHRFMQYPGSDSMFRVAVEVPADYCGNVTVRLQGGPVDSVGQQACGGAFSCAEVAYTRVCNGKWNLVPSVGVEVLKTLKNSGKRCLPSL</sequence>
<dbReference type="EMBL" id="JALJOR010000011">
    <property type="protein sequence ID" value="KAK9808618.1"/>
    <property type="molecule type" value="Genomic_DNA"/>
</dbReference>
<feature type="compositionally biased region" description="Pro residues" evidence="1">
    <location>
        <begin position="114"/>
        <end position="124"/>
    </location>
</feature>
<protein>
    <submittedName>
        <fullName evidence="2">Uncharacterized protein</fullName>
    </submittedName>
</protein>
<feature type="region of interest" description="Disordered" evidence="1">
    <location>
        <begin position="66"/>
        <end position="130"/>
    </location>
</feature>
<organism evidence="2 3">
    <name type="scientific">[Myrmecia] bisecta</name>
    <dbReference type="NCBI Taxonomy" id="41462"/>
    <lineage>
        <taxon>Eukaryota</taxon>
        <taxon>Viridiplantae</taxon>
        <taxon>Chlorophyta</taxon>
        <taxon>core chlorophytes</taxon>
        <taxon>Trebouxiophyceae</taxon>
        <taxon>Trebouxiales</taxon>
        <taxon>Trebouxiaceae</taxon>
        <taxon>Myrmecia</taxon>
    </lineage>
</organism>
<comment type="caution">
    <text evidence="2">The sequence shown here is derived from an EMBL/GenBank/DDBJ whole genome shotgun (WGS) entry which is preliminary data.</text>
</comment>
<evidence type="ECO:0000256" key="1">
    <source>
        <dbReference type="SAM" id="MobiDB-lite"/>
    </source>
</evidence>
<name>A0AAW1PJ74_9CHLO</name>
<reference evidence="2 3" key="1">
    <citation type="journal article" date="2024" name="Nat. Commun.">
        <title>Phylogenomics reveals the evolutionary origins of lichenization in chlorophyte algae.</title>
        <authorList>
            <person name="Puginier C."/>
            <person name="Libourel C."/>
            <person name="Otte J."/>
            <person name="Skaloud P."/>
            <person name="Haon M."/>
            <person name="Grisel S."/>
            <person name="Petersen M."/>
            <person name="Berrin J.G."/>
            <person name="Delaux P.M."/>
            <person name="Dal Grande F."/>
            <person name="Keller J."/>
        </authorList>
    </citation>
    <scope>NUCLEOTIDE SEQUENCE [LARGE SCALE GENOMIC DNA]</scope>
    <source>
        <strain evidence="2 3">SAG 2043</strain>
    </source>
</reference>
<dbReference type="AlphaFoldDB" id="A0AAW1PJ74"/>
<accession>A0AAW1PJ74</accession>
<evidence type="ECO:0000313" key="2">
    <source>
        <dbReference type="EMBL" id="KAK9808618.1"/>
    </source>
</evidence>
<gene>
    <name evidence="2" type="ORF">WJX72_000633</name>
</gene>
<proteinExistence type="predicted"/>
<feature type="compositionally biased region" description="Low complexity" evidence="1">
    <location>
        <begin position="68"/>
        <end position="83"/>
    </location>
</feature>